<dbReference type="GO" id="GO:0004500">
    <property type="term" value="F:dopamine beta-monooxygenase activity"/>
    <property type="evidence" value="ECO:0007669"/>
    <property type="project" value="InterPro"/>
</dbReference>
<dbReference type="PANTHER" id="PTHR10157">
    <property type="entry name" value="DOPAMINE BETA HYDROXYLASE RELATED"/>
    <property type="match status" value="1"/>
</dbReference>
<dbReference type="Proteomes" id="UP000663882">
    <property type="component" value="Unassembled WGS sequence"/>
</dbReference>
<reference evidence="6" key="1">
    <citation type="submission" date="2021-02" db="EMBL/GenBank/DDBJ databases">
        <authorList>
            <person name="Nowell W R."/>
        </authorList>
    </citation>
    <scope>NUCLEOTIDE SEQUENCE</scope>
</reference>
<proteinExistence type="inferred from homology"/>
<dbReference type="OrthoDB" id="10003276at2759"/>
<comment type="caution">
    <text evidence="6">The sequence shown here is derived from an EMBL/GenBank/DDBJ whole genome shotgun (WGS) entry which is preliminary data.</text>
</comment>
<keyword evidence="3" id="KW-0325">Glycoprotein</keyword>
<protein>
    <submittedName>
        <fullName evidence="6">Uncharacterized protein</fullName>
    </submittedName>
</protein>
<dbReference type="EMBL" id="CAJNOO010000431">
    <property type="protein sequence ID" value="CAF0941275.1"/>
    <property type="molecule type" value="Genomic_DNA"/>
</dbReference>
<dbReference type="SUPFAM" id="SSF49742">
    <property type="entry name" value="PHM/PNGase F"/>
    <property type="match status" value="2"/>
</dbReference>
<feature type="domain" description="Copper type II ascorbate-dependent monooxygenase N-terminal" evidence="4">
    <location>
        <begin position="1"/>
        <end position="82"/>
    </location>
</feature>
<name>A0A814CIG5_9BILA</name>
<dbReference type="InterPro" id="IPR008977">
    <property type="entry name" value="PHM/PNGase_F_dom_sf"/>
</dbReference>
<dbReference type="InterPro" id="IPR024548">
    <property type="entry name" value="Cu2_monoox_C"/>
</dbReference>
<dbReference type="Gene3D" id="2.60.120.310">
    <property type="entry name" value="Copper type II, ascorbate-dependent monooxygenase, N-terminal domain"/>
    <property type="match status" value="1"/>
</dbReference>
<evidence type="ECO:0000259" key="4">
    <source>
        <dbReference type="Pfam" id="PF01082"/>
    </source>
</evidence>
<dbReference type="InterPro" id="IPR000323">
    <property type="entry name" value="Cu2_ascorb_mOase_N"/>
</dbReference>
<evidence type="ECO:0000259" key="5">
    <source>
        <dbReference type="Pfam" id="PF03712"/>
    </source>
</evidence>
<feature type="domain" description="Copper type II ascorbate-dependent monooxygenase C-terminal" evidence="5">
    <location>
        <begin position="106"/>
        <end position="255"/>
    </location>
</feature>
<dbReference type="Pfam" id="PF03712">
    <property type="entry name" value="Cu2_monoox_C"/>
    <property type="match status" value="1"/>
</dbReference>
<dbReference type="GO" id="GO:0005507">
    <property type="term" value="F:copper ion binding"/>
    <property type="evidence" value="ECO:0007669"/>
    <property type="project" value="InterPro"/>
</dbReference>
<dbReference type="AlphaFoldDB" id="A0A814CIG5"/>
<comment type="similarity">
    <text evidence="1">Belongs to the copper type II ascorbate-dependent monooxygenase family.</text>
</comment>
<sequence length="419" mass="47599">MVVYECDPSTVFPDDNNLPNNECDYANARNDGSELCRTNIATVWAIGGDLIEELPEEGGYPVGSDFDIKYYLLEMHYNNPRLISGRRDSSGVRFYVSPTLRQYDLGYLTFGTTANALAIAIPPNTTRFNVDSYCPAQATKNFPKDGITVITAYAHAHNQGRSIWTKLIRNGTAIQYLFNTESFDFNYQFEHKLPKRIQLYPGDEFATRCVYSTENKSVITLGGEPSTSEMCTQIFMYYPRMNNIYSCLSAISNKSWSLMYNGSMNGTETYGSDDHKNFVQWLLNLEWSPSFIEKWREFFSTAERKTTSGVAGNRQAMIHFIPKYKDLPESLEVAKINQTTGLMKTIGIYPVGTFSVVMAYALKRRLYYNIIDSTLYSINIDTGGLDVNIEIPIDYTIYAINSKRLVFSSNHHHHSKTGN</sequence>
<dbReference type="InterPro" id="IPR014784">
    <property type="entry name" value="Cu2_ascorb_mOase-like_C"/>
</dbReference>
<evidence type="ECO:0000256" key="2">
    <source>
        <dbReference type="ARBA" id="ARBA00023157"/>
    </source>
</evidence>
<dbReference type="FunFam" id="2.60.120.230:FF:000001">
    <property type="entry name" value="Monooxygenase, DBH-like 1"/>
    <property type="match status" value="1"/>
</dbReference>
<keyword evidence="2" id="KW-1015">Disulfide bond</keyword>
<gene>
    <name evidence="6" type="ORF">RFH988_LOCUS11097</name>
</gene>
<evidence type="ECO:0000313" key="6">
    <source>
        <dbReference type="EMBL" id="CAF0941275.1"/>
    </source>
</evidence>
<dbReference type="InterPro" id="IPR000945">
    <property type="entry name" value="DBH-like"/>
</dbReference>
<dbReference type="PANTHER" id="PTHR10157:SF23">
    <property type="entry name" value="MOXD1 HOMOLOG 1"/>
    <property type="match status" value="1"/>
</dbReference>
<dbReference type="Gene3D" id="2.60.120.230">
    <property type="match status" value="1"/>
</dbReference>
<evidence type="ECO:0000256" key="3">
    <source>
        <dbReference type="ARBA" id="ARBA00023180"/>
    </source>
</evidence>
<dbReference type="InterPro" id="IPR036939">
    <property type="entry name" value="Cu2_ascorb_mOase_N_sf"/>
</dbReference>
<accession>A0A814CIG5</accession>
<dbReference type="Pfam" id="PF01082">
    <property type="entry name" value="Cu2_monooxygen"/>
    <property type="match status" value="1"/>
</dbReference>
<evidence type="ECO:0000256" key="1">
    <source>
        <dbReference type="ARBA" id="ARBA00010676"/>
    </source>
</evidence>
<evidence type="ECO:0000313" key="7">
    <source>
        <dbReference type="Proteomes" id="UP000663882"/>
    </source>
</evidence>
<organism evidence="6 7">
    <name type="scientific">Rotaria sordida</name>
    <dbReference type="NCBI Taxonomy" id="392033"/>
    <lineage>
        <taxon>Eukaryota</taxon>
        <taxon>Metazoa</taxon>
        <taxon>Spiralia</taxon>
        <taxon>Gnathifera</taxon>
        <taxon>Rotifera</taxon>
        <taxon>Eurotatoria</taxon>
        <taxon>Bdelloidea</taxon>
        <taxon>Philodinida</taxon>
        <taxon>Philodinidae</taxon>
        <taxon>Rotaria</taxon>
    </lineage>
</organism>